<dbReference type="GeneID" id="36343586"/>
<dbReference type="EMBL" id="APAU02000089">
    <property type="protein sequence ID" value="EUB57261.1"/>
    <property type="molecule type" value="Genomic_DNA"/>
</dbReference>
<accession>W6U9R3</accession>
<dbReference type="RefSeq" id="XP_024348457.1">
    <property type="nucleotide sequence ID" value="XM_024497120.1"/>
</dbReference>
<organism evidence="1 2">
    <name type="scientific">Echinococcus granulosus</name>
    <name type="common">Hydatid tapeworm</name>
    <dbReference type="NCBI Taxonomy" id="6210"/>
    <lineage>
        <taxon>Eukaryota</taxon>
        <taxon>Metazoa</taxon>
        <taxon>Spiralia</taxon>
        <taxon>Lophotrochozoa</taxon>
        <taxon>Platyhelminthes</taxon>
        <taxon>Cestoda</taxon>
        <taxon>Eucestoda</taxon>
        <taxon>Cyclophyllidea</taxon>
        <taxon>Taeniidae</taxon>
        <taxon>Echinococcus</taxon>
        <taxon>Echinococcus granulosus group</taxon>
    </lineage>
</organism>
<evidence type="ECO:0000313" key="1">
    <source>
        <dbReference type="EMBL" id="EUB57261.1"/>
    </source>
</evidence>
<gene>
    <name evidence="1" type="ORF">EGR_07871</name>
</gene>
<evidence type="ECO:0000313" key="2">
    <source>
        <dbReference type="Proteomes" id="UP000019149"/>
    </source>
</evidence>
<dbReference type="Proteomes" id="UP000019149">
    <property type="component" value="Unassembled WGS sequence"/>
</dbReference>
<proteinExistence type="predicted"/>
<name>W6U9R3_ECHGR</name>
<protein>
    <submittedName>
        <fullName evidence="1">Uncharacterized protein</fullName>
    </submittedName>
</protein>
<sequence>MTTPSDNLNLKLYAFDYICNSTHSRTKNICKKGLVLWECSLQLKGFSPYGNVHSMTFQECRSINRSNLKYHRPLSTFPSNKQATKQVEKKRTVLGMDVHSLSKRNNIINRATFFETSLLISEMKIWSLIITRSLENCILVMGNHEYSKIFIQIVHQTQISLPSPEKLFDCVITHIPQMCTLNVNIFRISIISCTDLFAGLIFKESFAKTCDSKLYIPYQFFLDRYS</sequence>
<dbReference type="CTD" id="36343586"/>
<dbReference type="KEGG" id="egl:EGR_07871"/>
<dbReference type="AlphaFoldDB" id="W6U9R3"/>
<keyword evidence="2" id="KW-1185">Reference proteome</keyword>
<reference evidence="1 2" key="1">
    <citation type="journal article" date="2013" name="Nat. Genet.">
        <title>The genome of the hydatid tapeworm Echinococcus granulosus.</title>
        <authorList>
            <person name="Zheng H."/>
            <person name="Zhang W."/>
            <person name="Zhang L."/>
            <person name="Zhang Z."/>
            <person name="Li J."/>
            <person name="Lu G."/>
            <person name="Zhu Y."/>
            <person name="Wang Y."/>
            <person name="Huang Y."/>
            <person name="Liu J."/>
            <person name="Kang H."/>
            <person name="Chen J."/>
            <person name="Wang L."/>
            <person name="Chen A."/>
            <person name="Yu S."/>
            <person name="Gao Z."/>
            <person name="Jin L."/>
            <person name="Gu W."/>
            <person name="Wang Z."/>
            <person name="Zhao L."/>
            <person name="Shi B."/>
            <person name="Wen H."/>
            <person name="Lin R."/>
            <person name="Jones M.K."/>
            <person name="Brejova B."/>
            <person name="Vinar T."/>
            <person name="Zhao G."/>
            <person name="McManus D.P."/>
            <person name="Chen Z."/>
            <person name="Zhou Y."/>
            <person name="Wang S."/>
        </authorList>
    </citation>
    <scope>NUCLEOTIDE SEQUENCE [LARGE SCALE GENOMIC DNA]</scope>
</reference>
<comment type="caution">
    <text evidence="1">The sequence shown here is derived from an EMBL/GenBank/DDBJ whole genome shotgun (WGS) entry which is preliminary data.</text>
</comment>